<dbReference type="Proteomes" id="UP000502179">
    <property type="component" value="Chromosome"/>
</dbReference>
<evidence type="ECO:0000313" key="1">
    <source>
        <dbReference type="EMBL" id="QIJ71627.1"/>
    </source>
</evidence>
<protein>
    <submittedName>
        <fullName evidence="1">YqhA family protein</fullName>
    </submittedName>
</protein>
<dbReference type="PIRSF" id="PIRSF026509">
    <property type="entry name" value="UCP026509"/>
    <property type="match status" value="1"/>
</dbReference>
<dbReference type="InterPro" id="IPR005134">
    <property type="entry name" value="UPF0114"/>
</dbReference>
<dbReference type="KEGG" id="tav:G4V39_04775"/>
<accession>A0A6G7PVL2</accession>
<dbReference type="RefSeq" id="WP_166031845.1">
    <property type="nucleotide sequence ID" value="NZ_CP048877.1"/>
</dbReference>
<gene>
    <name evidence="1" type="ORF">G4V39_04775</name>
</gene>
<dbReference type="Pfam" id="PF03350">
    <property type="entry name" value="UPF0114"/>
    <property type="match status" value="1"/>
</dbReference>
<keyword evidence="2" id="KW-1185">Reference proteome</keyword>
<dbReference type="EMBL" id="CP048877">
    <property type="protein sequence ID" value="QIJ71627.1"/>
    <property type="molecule type" value="Genomic_DNA"/>
</dbReference>
<reference evidence="1 2" key="1">
    <citation type="submission" date="2020-02" db="EMBL/GenBank/DDBJ databases">
        <title>Genome analysis of Thermosulfuriphilus ammonigenes ST65T, an anaerobic thermophilic chemolithoautotrophic bacterium isolated from a deep-sea hydrothermal vent.</title>
        <authorList>
            <person name="Slobodkina G."/>
            <person name="Allioux M."/>
            <person name="Merkel A."/>
            <person name="Alain K."/>
            <person name="Jebbar M."/>
            <person name="Slobodkin A."/>
        </authorList>
    </citation>
    <scope>NUCLEOTIDE SEQUENCE [LARGE SCALE GENOMIC DNA]</scope>
    <source>
        <strain evidence="1 2">ST65</strain>
    </source>
</reference>
<organism evidence="1 2">
    <name type="scientific">Thermosulfuriphilus ammonigenes</name>
    <dbReference type="NCBI Taxonomy" id="1936021"/>
    <lineage>
        <taxon>Bacteria</taxon>
        <taxon>Pseudomonadati</taxon>
        <taxon>Thermodesulfobacteriota</taxon>
        <taxon>Thermodesulfobacteria</taxon>
        <taxon>Thermodesulfobacteriales</taxon>
        <taxon>Thermodesulfobacteriaceae</taxon>
        <taxon>Thermosulfuriphilus</taxon>
    </lineage>
</organism>
<evidence type="ECO:0000313" key="2">
    <source>
        <dbReference type="Proteomes" id="UP000502179"/>
    </source>
</evidence>
<dbReference type="AlphaFoldDB" id="A0A6G7PVL2"/>
<proteinExistence type="predicted"/>
<sequence>MLVSILRLGFLFIKLAVLILTLASIATVCWVSLKASYDIFHMGYKAAQANFAHVLVNMVAIVDGYLLAVLLFLVASSLYELFFDQITWLPEWLKVKNLEDLKHNLSSVVTLMLAVIFMEHLFSWQEPKATLYFAGAIFLVMVALILYLKVKIEARRYGLKGEA</sequence>
<name>A0A6G7PVL2_9BACT</name>